<evidence type="ECO:0000256" key="10">
    <source>
        <dbReference type="ARBA" id="ARBA00030345"/>
    </source>
</evidence>
<evidence type="ECO:0000313" key="13">
    <source>
        <dbReference type="EMBL" id="OAG94690.1"/>
    </source>
</evidence>
<dbReference type="EMBL" id="LSUQ01000007">
    <property type="protein sequence ID" value="OAG94690.1"/>
    <property type="molecule type" value="Genomic_DNA"/>
</dbReference>
<dbReference type="GO" id="GO:0008237">
    <property type="term" value="F:metallopeptidase activity"/>
    <property type="evidence" value="ECO:0007669"/>
    <property type="project" value="UniProtKB-KW"/>
</dbReference>
<keyword evidence="14" id="KW-0482">Metalloprotease</keyword>
<dbReference type="PANTHER" id="PTHR36844">
    <property type="entry name" value="PROTEASE PRSW"/>
    <property type="match status" value="1"/>
</dbReference>
<evidence type="ECO:0000256" key="12">
    <source>
        <dbReference type="SAM" id="Phobius"/>
    </source>
</evidence>
<evidence type="ECO:0000256" key="11">
    <source>
        <dbReference type="PIRNR" id="PIRNR016933"/>
    </source>
</evidence>
<feature type="transmembrane region" description="Helical" evidence="12">
    <location>
        <begin position="29"/>
        <end position="46"/>
    </location>
</feature>
<accession>A0A162T4P2</accession>
<dbReference type="InterPro" id="IPR026898">
    <property type="entry name" value="PrsW"/>
</dbReference>
<dbReference type="Proteomes" id="UP000190229">
    <property type="component" value="Unassembled WGS sequence"/>
</dbReference>
<keyword evidence="7 11" id="KW-0378">Hydrolase</keyword>
<feature type="transmembrane region" description="Helical" evidence="12">
    <location>
        <begin position="104"/>
        <end position="126"/>
    </location>
</feature>
<dbReference type="PANTHER" id="PTHR36844:SF1">
    <property type="entry name" value="PROTEASE PRSW"/>
    <property type="match status" value="1"/>
</dbReference>
<keyword evidence="6 12" id="KW-0812">Transmembrane</keyword>
<dbReference type="RefSeq" id="WP_067561867.1">
    <property type="nucleotide sequence ID" value="NZ_LSUQ01000007.1"/>
</dbReference>
<dbReference type="AlphaFoldDB" id="A0A162T4P2"/>
<reference evidence="14 16" key="2">
    <citation type="submission" date="2017-02" db="EMBL/GenBank/DDBJ databases">
        <title>Draft genome of Acidibacillus ferrooxidans Huett2.</title>
        <authorList>
            <person name="Schopf S."/>
        </authorList>
    </citation>
    <scope>NUCLEOTIDE SEQUENCE [LARGE SCALE GENOMIC DNA]</scope>
    <source>
        <strain evidence="14 16">Huett2</strain>
    </source>
</reference>
<dbReference type="OrthoDB" id="5504276at2"/>
<comment type="similarity">
    <text evidence="2 11">Belongs to the protease PrsW family.</text>
</comment>
<feature type="transmembrane region" description="Helical" evidence="12">
    <location>
        <begin position="187"/>
        <end position="205"/>
    </location>
</feature>
<evidence type="ECO:0000256" key="8">
    <source>
        <dbReference type="ARBA" id="ARBA00022989"/>
    </source>
</evidence>
<feature type="transmembrane region" description="Helical" evidence="12">
    <location>
        <begin position="6"/>
        <end position="22"/>
    </location>
</feature>
<dbReference type="EMBL" id="MWPS01000016">
    <property type="protein sequence ID" value="OPG16593.1"/>
    <property type="molecule type" value="Genomic_DNA"/>
</dbReference>
<gene>
    <name evidence="13" type="ORF">AYW79_03870</name>
    <name evidence="14" type="ORF">B2M26_06955</name>
</gene>
<keyword evidence="4 11" id="KW-1003">Cell membrane</keyword>
<comment type="subcellular location">
    <subcellularLocation>
        <location evidence="1">Cell membrane</location>
        <topology evidence="1">Multi-pass membrane protein</topology>
    </subcellularLocation>
</comment>
<evidence type="ECO:0000256" key="2">
    <source>
        <dbReference type="ARBA" id="ARBA00009165"/>
    </source>
</evidence>
<evidence type="ECO:0000256" key="7">
    <source>
        <dbReference type="ARBA" id="ARBA00022801"/>
    </source>
</evidence>
<evidence type="ECO:0000313" key="14">
    <source>
        <dbReference type="EMBL" id="OPG16593.1"/>
    </source>
</evidence>
<dbReference type="Pfam" id="PF13367">
    <property type="entry name" value="PrsW-protease"/>
    <property type="match status" value="1"/>
</dbReference>
<dbReference type="EC" id="3.4.-.-" evidence="11"/>
<evidence type="ECO:0000256" key="1">
    <source>
        <dbReference type="ARBA" id="ARBA00004651"/>
    </source>
</evidence>
<dbReference type="InterPro" id="IPR023596">
    <property type="entry name" value="Peptidase_PrsW_arch/bac"/>
</dbReference>
<reference evidence="13 15" key="1">
    <citation type="submission" date="2016-02" db="EMBL/GenBank/DDBJ databases">
        <title>Draft genome sequence of Acidibacillus ferrooxidans SLC66.</title>
        <authorList>
            <person name="Oliveira G."/>
            <person name="Nancucheo I."/>
            <person name="Dall'Agnol H."/>
            <person name="Johnson B."/>
            <person name="Oliveira R."/>
            <person name="Nunes G.L."/>
            <person name="Tzotzos G."/>
            <person name="Orellana S.C."/>
            <person name="Salim A.C."/>
            <person name="Araujo F.M."/>
        </authorList>
    </citation>
    <scope>NUCLEOTIDE SEQUENCE [LARGE SCALE GENOMIC DNA]</scope>
    <source>
        <strain evidence="13 15">SLC66</strain>
    </source>
</reference>
<comment type="caution">
    <text evidence="13">The sequence shown here is derived from an EMBL/GenBank/DDBJ whole genome shotgun (WGS) entry which is preliminary data.</text>
</comment>
<keyword evidence="8 12" id="KW-1133">Transmembrane helix</keyword>
<evidence type="ECO:0000313" key="15">
    <source>
        <dbReference type="Proteomes" id="UP000077421"/>
    </source>
</evidence>
<keyword evidence="9 11" id="KW-0472">Membrane</keyword>
<keyword evidence="16" id="KW-1185">Reference proteome</keyword>
<name>A0A162T4P2_9BACL</name>
<evidence type="ECO:0000256" key="5">
    <source>
        <dbReference type="ARBA" id="ARBA00022670"/>
    </source>
</evidence>
<keyword evidence="5 11" id="KW-0645">Protease</keyword>
<comment type="function">
    <text evidence="11">Involved in the degradation of specific anti-sigma factors.</text>
</comment>
<dbReference type="GO" id="GO:0006508">
    <property type="term" value="P:proteolysis"/>
    <property type="evidence" value="ECO:0007669"/>
    <property type="project" value="UniProtKB-KW"/>
</dbReference>
<dbReference type="STRING" id="1765683.B2M26_06955"/>
<sequence>MLVIAGLLPALAFLFILYRLDRHREPPGLVFRFFLVGAVVVLPAGIAERTLLDLYSLTPDPQQGFIYTMISAFFVAGVVEEGLKALCFLRLVDRKPFFEEPYDGIVYAGAIGLGFAAVENVLYVTSSGIDTAFVRAFTAVPAHAVFAVIMGSRFARARFFGASRWPAFAIPALLHGFYDAFAMSQGYVWNLALAFYLMVIVAYAMHELRIEKQRELHYRRS</sequence>
<proteinExistence type="inferred from homology"/>
<evidence type="ECO:0000313" key="16">
    <source>
        <dbReference type="Proteomes" id="UP000190229"/>
    </source>
</evidence>
<dbReference type="Proteomes" id="UP000077421">
    <property type="component" value="Unassembled WGS sequence"/>
</dbReference>
<dbReference type="GO" id="GO:0005886">
    <property type="term" value="C:plasma membrane"/>
    <property type="evidence" value="ECO:0007669"/>
    <property type="project" value="UniProtKB-SubCell"/>
</dbReference>
<dbReference type="PIRSF" id="PIRSF016933">
    <property type="entry name" value="PrsW"/>
    <property type="match status" value="1"/>
</dbReference>
<evidence type="ECO:0000256" key="6">
    <source>
        <dbReference type="ARBA" id="ARBA00022692"/>
    </source>
</evidence>
<evidence type="ECO:0000256" key="9">
    <source>
        <dbReference type="ARBA" id="ARBA00023136"/>
    </source>
</evidence>
<protein>
    <recommendedName>
        <fullName evidence="3 11">Protease PrsW</fullName>
        <ecNumber evidence="11">3.4.-.-</ecNumber>
    </recommendedName>
    <alternativeName>
        <fullName evidence="10 11">Protease responsible for activating sigma-W</fullName>
    </alternativeName>
</protein>
<feature type="transmembrane region" description="Helical" evidence="12">
    <location>
        <begin position="132"/>
        <end position="150"/>
    </location>
</feature>
<evidence type="ECO:0000256" key="3">
    <source>
        <dbReference type="ARBA" id="ARBA00018997"/>
    </source>
</evidence>
<organism evidence="13 15">
    <name type="scientific">Ferroacidibacillus organovorans</name>
    <dbReference type="NCBI Taxonomy" id="1765683"/>
    <lineage>
        <taxon>Bacteria</taxon>
        <taxon>Bacillati</taxon>
        <taxon>Bacillota</taxon>
        <taxon>Bacilli</taxon>
        <taxon>Bacillales</taxon>
        <taxon>Alicyclobacillaceae</taxon>
        <taxon>Ferroacidibacillus</taxon>
    </lineage>
</organism>
<evidence type="ECO:0000256" key="4">
    <source>
        <dbReference type="ARBA" id="ARBA00022475"/>
    </source>
</evidence>